<protein>
    <submittedName>
        <fullName evidence="1">Uncharacterized protein</fullName>
    </submittedName>
</protein>
<proteinExistence type="predicted"/>
<evidence type="ECO:0000313" key="2">
    <source>
        <dbReference type="Proteomes" id="UP000276133"/>
    </source>
</evidence>
<reference evidence="1 2" key="1">
    <citation type="journal article" date="2018" name="Sci. Rep.">
        <title>Genomic signatures of local adaptation to the degree of environmental predictability in rotifers.</title>
        <authorList>
            <person name="Franch-Gras L."/>
            <person name="Hahn C."/>
            <person name="Garcia-Roger E.M."/>
            <person name="Carmona M.J."/>
            <person name="Serra M."/>
            <person name="Gomez A."/>
        </authorList>
    </citation>
    <scope>NUCLEOTIDE SEQUENCE [LARGE SCALE GENOMIC DNA]</scope>
    <source>
        <strain evidence="1">HYR1</strain>
    </source>
</reference>
<sequence>MNAEKIDKSPKIFKIYTLIFLNNGCQSLSSEGPKHVLQTWAKVIKCHIDYEKGTSPLINLEIEINCSNMHSLLHLVHGYKF</sequence>
<keyword evidence="2" id="KW-1185">Reference proteome</keyword>
<accession>A0A3M7QQU9</accession>
<dbReference type="AlphaFoldDB" id="A0A3M7QQU9"/>
<gene>
    <name evidence="1" type="ORF">BpHYR1_050281</name>
</gene>
<organism evidence="1 2">
    <name type="scientific">Brachionus plicatilis</name>
    <name type="common">Marine rotifer</name>
    <name type="synonym">Brachionus muelleri</name>
    <dbReference type="NCBI Taxonomy" id="10195"/>
    <lineage>
        <taxon>Eukaryota</taxon>
        <taxon>Metazoa</taxon>
        <taxon>Spiralia</taxon>
        <taxon>Gnathifera</taxon>
        <taxon>Rotifera</taxon>
        <taxon>Eurotatoria</taxon>
        <taxon>Monogononta</taxon>
        <taxon>Pseudotrocha</taxon>
        <taxon>Ploima</taxon>
        <taxon>Brachionidae</taxon>
        <taxon>Brachionus</taxon>
    </lineage>
</organism>
<evidence type="ECO:0000313" key="1">
    <source>
        <dbReference type="EMBL" id="RNA13837.1"/>
    </source>
</evidence>
<dbReference type="EMBL" id="REGN01005317">
    <property type="protein sequence ID" value="RNA13837.1"/>
    <property type="molecule type" value="Genomic_DNA"/>
</dbReference>
<name>A0A3M7QQU9_BRAPC</name>
<comment type="caution">
    <text evidence="1">The sequence shown here is derived from an EMBL/GenBank/DDBJ whole genome shotgun (WGS) entry which is preliminary data.</text>
</comment>
<dbReference type="Proteomes" id="UP000276133">
    <property type="component" value="Unassembled WGS sequence"/>
</dbReference>